<proteinExistence type="predicted"/>
<dbReference type="EMBL" id="KM520333">
    <property type="protein sequence ID" value="AIW56762.1"/>
    <property type="molecule type" value="Genomic_DNA"/>
</dbReference>
<name>A0A0A0UZV2_9VIRU</name>
<reference evidence="1" key="1">
    <citation type="journal article" date="2014" name="Proc. Natl. Acad. Sci. U.S.A.">
        <title>Ribonucleotide reductases reveal novel viral diversity and predict biological and ecological features of unknown marine viruses.</title>
        <authorList>
            <person name="Sakowski E.G."/>
            <person name="Munsell E.V."/>
            <person name="Hyatt M."/>
            <person name="Kress W."/>
            <person name="Williamson S.J."/>
            <person name="Nasko D.J."/>
            <person name="Polson S.W."/>
            <person name="Wommack K.E."/>
        </authorList>
    </citation>
    <scope>NUCLEOTIDE SEQUENCE</scope>
</reference>
<accession>A0A0A0UZV2</accession>
<protein>
    <recommendedName>
        <fullName evidence="2">Phage protein</fullName>
    </recommendedName>
</protein>
<evidence type="ECO:0008006" key="2">
    <source>
        <dbReference type="Google" id="ProtNLM"/>
    </source>
</evidence>
<sequence>MLKEDIVLIDVELNVPKTAEKALFMTVILQALLDATKPSYDGEPDTAVLERDRAVAWFFASVGVTAEDFNTVCDYAGIDPAYMRDFAFKVLKSGEVEYVRKRINAVLGH</sequence>
<organism evidence="1">
    <name type="scientific">uncultured virus</name>
    <dbReference type="NCBI Taxonomy" id="340016"/>
    <lineage>
        <taxon>Viruses</taxon>
        <taxon>environmental samples</taxon>
    </lineage>
</organism>
<evidence type="ECO:0000313" key="1">
    <source>
        <dbReference type="EMBL" id="AIW56762.1"/>
    </source>
</evidence>